<keyword evidence="4" id="KW-0539">Nucleus</keyword>
<evidence type="ECO:0000256" key="2">
    <source>
        <dbReference type="ARBA" id="ARBA00023015"/>
    </source>
</evidence>
<dbReference type="InterPro" id="IPR006447">
    <property type="entry name" value="Myb_dom_plants"/>
</dbReference>
<protein>
    <submittedName>
        <fullName evidence="6">Protein PHOSPHATE STARVATION RESPONSE 1-like</fullName>
    </submittedName>
</protein>
<sequence>MYACWEMYDTAWDVWKIGGSDSEVEQSFEGIKSANFNIVSPLQTSSPDSLCGSTRFHHHQINNTKQLDPPNSQFSFTNSLHSIVESFLSTTQRTFSSNSETYSAFPSHHNSHKVPLSYDNFPKENDLLASGDIGAKDIMKKKKPPEICFQRNQLDEQRGIASLKRKRRIRWTKDLHDPFIMIVNRLGGPQKATPKSILEMMDSDVLTISHVKSHLQKYRSTIHMRKSLQEISKEGNRPDGVCDLQLKINEQIEESRKLQFEVQKSLHEQLKMQQHLQLLIKQQRKQLKIMLELQRQKSKEKVCVPSSSFPCS</sequence>
<proteinExistence type="predicted"/>
<dbReference type="InterPro" id="IPR046955">
    <property type="entry name" value="PHR1-like"/>
</dbReference>
<evidence type="ECO:0000259" key="5">
    <source>
        <dbReference type="Pfam" id="PF14379"/>
    </source>
</evidence>
<reference evidence="6" key="1">
    <citation type="submission" date="2020-09" db="EMBL/GenBank/DDBJ databases">
        <title>Genome-Enabled Discovery of Anthraquinone Biosynthesis in Senna tora.</title>
        <authorList>
            <person name="Kang S.-H."/>
            <person name="Pandey R.P."/>
            <person name="Lee C.-M."/>
            <person name="Sim J.-S."/>
            <person name="Jeong J.-T."/>
            <person name="Choi B.-S."/>
            <person name="Jung M."/>
            <person name="Ginzburg D."/>
            <person name="Zhao K."/>
            <person name="Won S.Y."/>
            <person name="Oh T.-J."/>
            <person name="Yu Y."/>
            <person name="Kim N.-H."/>
            <person name="Lee O.R."/>
            <person name="Lee T.-H."/>
            <person name="Bashyal P."/>
            <person name="Kim T.-S."/>
            <person name="Lee W.-H."/>
            <person name="Kawkins C."/>
            <person name="Kim C.-K."/>
            <person name="Kim J.S."/>
            <person name="Ahn B.O."/>
            <person name="Rhee S.Y."/>
            <person name="Sohng J.K."/>
        </authorList>
    </citation>
    <scope>NUCLEOTIDE SEQUENCE</scope>
    <source>
        <tissue evidence="6">Leaf</tissue>
    </source>
</reference>
<dbReference type="Gene3D" id="1.10.10.60">
    <property type="entry name" value="Homeodomain-like"/>
    <property type="match status" value="1"/>
</dbReference>
<gene>
    <name evidence="6" type="ORF">G2W53_043243</name>
</gene>
<evidence type="ECO:0000313" key="7">
    <source>
        <dbReference type="Proteomes" id="UP000634136"/>
    </source>
</evidence>
<dbReference type="GO" id="GO:0003677">
    <property type="term" value="F:DNA binding"/>
    <property type="evidence" value="ECO:0007669"/>
    <property type="project" value="InterPro"/>
</dbReference>
<dbReference type="InterPro" id="IPR009057">
    <property type="entry name" value="Homeodomain-like_sf"/>
</dbReference>
<dbReference type="AlphaFoldDB" id="A0A834SIF9"/>
<dbReference type="Pfam" id="PF14379">
    <property type="entry name" value="Myb_CC_LHEQLE"/>
    <property type="match status" value="1"/>
</dbReference>
<keyword evidence="7" id="KW-1185">Reference proteome</keyword>
<comment type="caution">
    <text evidence="6">The sequence shown here is derived from an EMBL/GenBank/DDBJ whole genome shotgun (WGS) entry which is preliminary data.</text>
</comment>
<comment type="subcellular location">
    <subcellularLocation>
        <location evidence="1">Nucleus</location>
    </subcellularLocation>
</comment>
<dbReference type="InterPro" id="IPR025756">
    <property type="entry name" value="Myb_CC_LHEQLE"/>
</dbReference>
<dbReference type="PANTHER" id="PTHR31499">
    <property type="entry name" value="MYB FAMILY TRANSCRIPTION FACTOR PHL11"/>
    <property type="match status" value="1"/>
</dbReference>
<dbReference type="Proteomes" id="UP000634136">
    <property type="component" value="Unassembled WGS sequence"/>
</dbReference>
<organism evidence="6 7">
    <name type="scientific">Senna tora</name>
    <dbReference type="NCBI Taxonomy" id="362788"/>
    <lineage>
        <taxon>Eukaryota</taxon>
        <taxon>Viridiplantae</taxon>
        <taxon>Streptophyta</taxon>
        <taxon>Embryophyta</taxon>
        <taxon>Tracheophyta</taxon>
        <taxon>Spermatophyta</taxon>
        <taxon>Magnoliopsida</taxon>
        <taxon>eudicotyledons</taxon>
        <taxon>Gunneridae</taxon>
        <taxon>Pentapetalae</taxon>
        <taxon>rosids</taxon>
        <taxon>fabids</taxon>
        <taxon>Fabales</taxon>
        <taxon>Fabaceae</taxon>
        <taxon>Caesalpinioideae</taxon>
        <taxon>Cassia clade</taxon>
        <taxon>Senna</taxon>
    </lineage>
</organism>
<evidence type="ECO:0000256" key="4">
    <source>
        <dbReference type="ARBA" id="ARBA00023242"/>
    </source>
</evidence>
<feature type="domain" description="MYB-CC type transcription factor LHEQLE-containing" evidence="5">
    <location>
        <begin position="251"/>
        <end position="296"/>
    </location>
</feature>
<evidence type="ECO:0000313" key="6">
    <source>
        <dbReference type="EMBL" id="KAF7804132.1"/>
    </source>
</evidence>
<name>A0A834SIF9_9FABA</name>
<dbReference type="PANTHER" id="PTHR31499:SF48">
    <property type="entry name" value="MYB-LIKE TRANSCRIPTION FACTOR FAMILY PROTEIN"/>
    <property type="match status" value="1"/>
</dbReference>
<accession>A0A834SIF9</accession>
<dbReference type="OrthoDB" id="1421539at2759"/>
<dbReference type="EMBL" id="JAAIUW010000013">
    <property type="protein sequence ID" value="KAF7804132.1"/>
    <property type="molecule type" value="Genomic_DNA"/>
</dbReference>
<dbReference type="NCBIfam" id="TIGR01557">
    <property type="entry name" value="myb_SHAQKYF"/>
    <property type="match status" value="1"/>
</dbReference>
<evidence type="ECO:0000256" key="1">
    <source>
        <dbReference type="ARBA" id="ARBA00004123"/>
    </source>
</evidence>
<keyword evidence="2" id="KW-0805">Transcription regulation</keyword>
<keyword evidence="3" id="KW-0804">Transcription</keyword>
<evidence type="ECO:0000256" key="3">
    <source>
        <dbReference type="ARBA" id="ARBA00023163"/>
    </source>
</evidence>
<dbReference type="SUPFAM" id="SSF46689">
    <property type="entry name" value="Homeodomain-like"/>
    <property type="match status" value="1"/>
</dbReference>
<dbReference type="FunFam" id="1.10.10.60:FF:000007">
    <property type="entry name" value="Two-component response regulator"/>
    <property type="match status" value="1"/>
</dbReference>
<dbReference type="GO" id="GO:0005634">
    <property type="term" value="C:nucleus"/>
    <property type="evidence" value="ECO:0007669"/>
    <property type="project" value="UniProtKB-SubCell"/>
</dbReference>
<dbReference type="GO" id="GO:0003700">
    <property type="term" value="F:DNA-binding transcription factor activity"/>
    <property type="evidence" value="ECO:0007669"/>
    <property type="project" value="InterPro"/>
</dbReference>